<evidence type="ECO:0000313" key="2">
    <source>
        <dbReference type="Proteomes" id="UP000239181"/>
    </source>
</evidence>
<dbReference type="AlphaFoldDB" id="A0A2S9IDP4"/>
<organism evidence="1 2">
    <name type="scientific">Pantoea coffeiphila</name>
    <dbReference type="NCBI Taxonomy" id="1465635"/>
    <lineage>
        <taxon>Bacteria</taxon>
        <taxon>Pseudomonadati</taxon>
        <taxon>Pseudomonadota</taxon>
        <taxon>Gammaproteobacteria</taxon>
        <taxon>Enterobacterales</taxon>
        <taxon>Erwiniaceae</taxon>
        <taxon>Pantoea</taxon>
    </lineage>
</organism>
<proteinExistence type="predicted"/>
<reference evidence="1 2" key="1">
    <citation type="submission" date="2017-10" db="EMBL/GenBank/DDBJ databases">
        <title>Draft genome of two endophytic bacteria isolated from 'guarana' Paullinia cupana (Mart.) Ducke.</title>
        <authorList>
            <person name="Siqueira K.A."/>
            <person name="Liotti R.G."/>
            <person name="Mendes T.A."/>
            <person name="Soares M.A."/>
        </authorList>
    </citation>
    <scope>NUCLEOTIDE SEQUENCE [LARGE SCALE GENOMIC DNA]</scope>
    <source>
        <strain evidence="1 2">342</strain>
    </source>
</reference>
<protein>
    <submittedName>
        <fullName evidence="1">Uncharacterized protein</fullName>
    </submittedName>
</protein>
<gene>
    <name evidence="1" type="ORF">CQW29_07170</name>
</gene>
<sequence>MIFDRDNPVSVYDDGVVGSPNSPVAHPDGLKCYGRVPEMNSHGDIISAGDIFLRAGRHTGPNRGFGVRHIWAEHKTELVKLGYVTVGDVARFVRDVIRPGSPIYCEFNHPGGKHRPTVLKSSLGIAILEPREASETDSGWIYVVVTAYTSRKAHGVLIGRLE</sequence>
<evidence type="ECO:0000313" key="1">
    <source>
        <dbReference type="EMBL" id="PRD15911.1"/>
    </source>
</evidence>
<name>A0A2S9IDP4_9GAMM</name>
<accession>A0A2S9IDP4</accession>
<dbReference type="EMBL" id="PDET01000004">
    <property type="protein sequence ID" value="PRD15911.1"/>
    <property type="molecule type" value="Genomic_DNA"/>
</dbReference>
<dbReference type="Proteomes" id="UP000239181">
    <property type="component" value="Unassembled WGS sequence"/>
</dbReference>
<dbReference type="OrthoDB" id="7863006at2"/>
<comment type="caution">
    <text evidence="1">The sequence shown here is derived from an EMBL/GenBank/DDBJ whole genome shotgun (WGS) entry which is preliminary data.</text>
</comment>
<keyword evidence="2" id="KW-1185">Reference proteome</keyword>